<accession>A0ABQ1ZJY5</accession>
<dbReference type="SUPFAM" id="SSF52833">
    <property type="entry name" value="Thioredoxin-like"/>
    <property type="match status" value="1"/>
</dbReference>
<dbReference type="EMBL" id="BMDD01000001">
    <property type="protein sequence ID" value="GGH67506.1"/>
    <property type="molecule type" value="Genomic_DNA"/>
</dbReference>
<dbReference type="PANTHER" id="PTHR35532">
    <property type="entry name" value="SIMILAR TO POLYHYDROXYALKANOATE DEPOLYMERASE"/>
    <property type="match status" value="1"/>
</dbReference>
<comment type="caution">
    <text evidence="3">The sequence shown here is derived from an EMBL/GenBank/DDBJ whole genome shotgun (WGS) entry which is preliminary data.</text>
</comment>
<evidence type="ECO:0000256" key="1">
    <source>
        <dbReference type="SAM" id="MobiDB-lite"/>
    </source>
</evidence>
<dbReference type="InterPro" id="IPR002931">
    <property type="entry name" value="Transglutaminase-like"/>
</dbReference>
<dbReference type="InterPro" id="IPR036249">
    <property type="entry name" value="Thioredoxin-like_sf"/>
</dbReference>
<dbReference type="Pfam" id="PF01841">
    <property type="entry name" value="Transglut_core"/>
    <property type="match status" value="2"/>
</dbReference>
<evidence type="ECO:0000313" key="3">
    <source>
        <dbReference type="EMBL" id="GGH67506.1"/>
    </source>
</evidence>
<dbReference type="InterPro" id="IPR038765">
    <property type="entry name" value="Papain-like_cys_pep_sf"/>
</dbReference>
<dbReference type="Proteomes" id="UP000605427">
    <property type="component" value="Unassembled WGS sequence"/>
</dbReference>
<dbReference type="Gene3D" id="2.60.40.1120">
    <property type="entry name" value="Carboxypeptidase-like, regulatory domain"/>
    <property type="match status" value="1"/>
</dbReference>
<dbReference type="Gene3D" id="3.40.30.10">
    <property type="entry name" value="Glutaredoxin"/>
    <property type="match status" value="1"/>
</dbReference>
<proteinExistence type="predicted"/>
<protein>
    <submittedName>
        <fullName evidence="3">Transglutaminase</fullName>
    </submittedName>
</protein>
<gene>
    <name evidence="3" type="ORF">GCM10007362_00560</name>
</gene>
<feature type="domain" description="Transglutaminase-like" evidence="2">
    <location>
        <begin position="191"/>
        <end position="250"/>
    </location>
</feature>
<dbReference type="PANTHER" id="PTHR35532:SF5">
    <property type="entry name" value="CARBOHYDRATE-BINDING DOMAIN-CONTAINING PROTEIN"/>
    <property type="match status" value="1"/>
</dbReference>
<dbReference type="SUPFAM" id="SSF54001">
    <property type="entry name" value="Cysteine proteinases"/>
    <property type="match status" value="1"/>
</dbReference>
<feature type="region of interest" description="Disordered" evidence="1">
    <location>
        <begin position="1"/>
        <end position="36"/>
    </location>
</feature>
<reference evidence="4" key="1">
    <citation type="journal article" date="2019" name="Int. J. Syst. Evol. Microbiol.">
        <title>The Global Catalogue of Microorganisms (GCM) 10K type strain sequencing project: providing services to taxonomists for standard genome sequencing and annotation.</title>
        <authorList>
            <consortium name="The Broad Institute Genomics Platform"/>
            <consortium name="The Broad Institute Genome Sequencing Center for Infectious Disease"/>
            <person name="Wu L."/>
            <person name="Ma J."/>
        </authorList>
    </citation>
    <scope>NUCLEOTIDE SEQUENCE [LARGE SCALE GENOMIC DNA]</scope>
    <source>
        <strain evidence="4">CCM 8702</strain>
    </source>
</reference>
<keyword evidence="4" id="KW-1185">Reference proteome</keyword>
<organism evidence="3 4">
    <name type="scientific">Saccharibacillus endophyticus</name>
    <dbReference type="NCBI Taxonomy" id="2060666"/>
    <lineage>
        <taxon>Bacteria</taxon>
        <taxon>Bacillati</taxon>
        <taxon>Bacillota</taxon>
        <taxon>Bacilli</taxon>
        <taxon>Bacillales</taxon>
        <taxon>Paenibacillaceae</taxon>
        <taxon>Saccharibacillus</taxon>
    </lineage>
</organism>
<sequence>MKTDESKPKFGRNASLKDSGGEQSNASGNPGAKNGIFSLTPERLEAINEAFERRRELASARDHELFGVLDEEHLSDEERLALIFLYAHMPINDLADYEGKLFLSHVRQALHMRRAMPWGTDVPDELFLHYVLPPRINNERIEDYRGIIAGELSERVRYLSMSEAVLETNYWCYEKATYTGSDARTISPLGMIVSAKGRCGEESTLATAALRSIGIPARQCYTPRWAHVDDNHAWVEAWADGKWHFIGACEPEAQLDKGWFDGPARRAMLVHTRVPAGYDGPEPVTHTDGAHTEINLLANYAPVRMLFVQVSDTDGLPVSGAEVQFQLYNYAELHPIASVRTDDSGNASFLTGYGDLVVRAASKGSWAEAWINGSAEKSSEQQIRLILDRSGQPEGTVDFDLTPPKEIPAPADREAPGEQALEIHRRRMAEGERIRAAYESAFADEAQAGQLAELWGMEADRLFKVLSDARGNHGEIAAFLNKHVPEHGEWPLRLLESLTAKDMIDIRQETLEDHLLGGLKALRDYERDHHGELSGELFVSEVFCPRVRWERLVPYREQLQAAFSIGEQTAFRADPQSLARRIADEWSVRDDLTPVPGKASPIGTFALKAGDRESVEILLVALCRSIGIPARLHPATQRPQAMAGSEWIDLERPASAGKSEPEVGEIQAAVKASAAASTDRLSDGNSVSTRGTLRLLPDLESSDAAVAVEASYRENFTLARLENGLYTTLNYPFREKDIYAQPFELEAGEYRMTTGIRLQNGRVLGRMFYFAIRAERETTLAPIFRQPEEVVPILGSAPESSRLTLPDGTGSPLSDLVGSDGALVAWIDYRLEPTRHLLREAGEMKAELEAANVPLVFIVSDQGVNMDEIASFIPKPLPTGAIFVCDVSGEAFAAMSAVCPPPGTEYPHIFVLDAQRHIRYAESGYKPGSCSEALSILRTVRA</sequence>
<dbReference type="RefSeq" id="WP_172237395.1">
    <property type="nucleotide sequence ID" value="NZ_BMDD01000001.1"/>
</dbReference>
<name>A0ABQ1ZJY5_9BACL</name>
<dbReference type="SMART" id="SM00460">
    <property type="entry name" value="TGc"/>
    <property type="match status" value="1"/>
</dbReference>
<dbReference type="Gene3D" id="3.10.620.30">
    <property type="match status" value="1"/>
</dbReference>
<evidence type="ECO:0000259" key="2">
    <source>
        <dbReference type="SMART" id="SM00460"/>
    </source>
</evidence>
<evidence type="ECO:0000313" key="4">
    <source>
        <dbReference type="Proteomes" id="UP000605427"/>
    </source>
</evidence>